<dbReference type="EMBL" id="JYDJ01000082">
    <property type="protein sequence ID" value="KRX45148.1"/>
    <property type="molecule type" value="Genomic_DNA"/>
</dbReference>
<sequence length="82" mass="9612">MAWGPADHPKTFSFSFGRIRKSRQLFFLEMTVGYFCQLAGSYQRLVLSSCLSYIFLIYPIFSQTVQSLSLILWLRVFYLIVN</sequence>
<keyword evidence="1" id="KW-0812">Transmembrane</keyword>
<feature type="transmembrane region" description="Helical" evidence="1">
    <location>
        <begin position="25"/>
        <end position="43"/>
    </location>
</feature>
<proteinExistence type="predicted"/>
<organism evidence="2 3">
    <name type="scientific">Trichinella murrelli</name>
    <dbReference type="NCBI Taxonomy" id="144512"/>
    <lineage>
        <taxon>Eukaryota</taxon>
        <taxon>Metazoa</taxon>
        <taxon>Ecdysozoa</taxon>
        <taxon>Nematoda</taxon>
        <taxon>Enoplea</taxon>
        <taxon>Dorylaimia</taxon>
        <taxon>Trichinellida</taxon>
        <taxon>Trichinellidae</taxon>
        <taxon>Trichinella</taxon>
    </lineage>
</organism>
<feature type="non-terminal residue" evidence="2">
    <location>
        <position position="82"/>
    </location>
</feature>
<evidence type="ECO:0000313" key="3">
    <source>
        <dbReference type="Proteomes" id="UP000055048"/>
    </source>
</evidence>
<protein>
    <submittedName>
        <fullName evidence="2">Uncharacterized protein</fullName>
    </submittedName>
</protein>
<accession>A0A0V0U1P7</accession>
<feature type="transmembrane region" description="Helical" evidence="1">
    <location>
        <begin position="55"/>
        <end position="81"/>
    </location>
</feature>
<keyword evidence="1" id="KW-1133">Transmembrane helix</keyword>
<name>A0A0V0U1P7_9BILA</name>
<keyword evidence="3" id="KW-1185">Reference proteome</keyword>
<evidence type="ECO:0000313" key="2">
    <source>
        <dbReference type="EMBL" id="KRX45148.1"/>
    </source>
</evidence>
<dbReference type="Proteomes" id="UP000055048">
    <property type="component" value="Unassembled WGS sequence"/>
</dbReference>
<dbReference type="AlphaFoldDB" id="A0A0V0U1P7"/>
<evidence type="ECO:0000256" key="1">
    <source>
        <dbReference type="SAM" id="Phobius"/>
    </source>
</evidence>
<reference evidence="2 3" key="1">
    <citation type="submission" date="2015-01" db="EMBL/GenBank/DDBJ databases">
        <title>Evolution of Trichinella species and genotypes.</title>
        <authorList>
            <person name="Korhonen P.K."/>
            <person name="Edoardo P."/>
            <person name="Giuseppe L.R."/>
            <person name="Gasser R.B."/>
        </authorList>
    </citation>
    <scope>NUCLEOTIDE SEQUENCE [LARGE SCALE GENOMIC DNA]</scope>
    <source>
        <strain evidence="2">ISS417</strain>
    </source>
</reference>
<gene>
    <name evidence="2" type="ORF">T05_2461</name>
</gene>
<comment type="caution">
    <text evidence="2">The sequence shown here is derived from an EMBL/GenBank/DDBJ whole genome shotgun (WGS) entry which is preliminary data.</text>
</comment>
<keyword evidence="1" id="KW-0472">Membrane</keyword>